<evidence type="ECO:0000313" key="3">
    <source>
        <dbReference type="Proteomes" id="UP001598130"/>
    </source>
</evidence>
<feature type="transmembrane region" description="Helical" evidence="1">
    <location>
        <begin position="96"/>
        <end position="122"/>
    </location>
</feature>
<name>A0ABW6CSL3_9CAUL</name>
<keyword evidence="1" id="KW-0812">Transmembrane</keyword>
<feature type="transmembrane region" description="Helical" evidence="1">
    <location>
        <begin position="39"/>
        <end position="59"/>
    </location>
</feature>
<dbReference type="EMBL" id="JAOTJD010000021">
    <property type="protein sequence ID" value="MFD3264696.1"/>
    <property type="molecule type" value="Genomic_DNA"/>
</dbReference>
<accession>A0ABW6CSL3</accession>
<gene>
    <name evidence="2" type="ORF">OCL97_12085</name>
</gene>
<dbReference type="Gene3D" id="1.20.210.10">
    <property type="entry name" value="Cytochrome c oxidase-like, subunit I domain"/>
    <property type="match status" value="1"/>
</dbReference>
<keyword evidence="3" id="KW-1185">Reference proteome</keyword>
<keyword evidence="1" id="KW-0472">Membrane</keyword>
<sequence length="128" mass="13252">MSKISVAFFAAAVLYALIGMCLGIFMGTSGDHSLSPVHAHINLLGWATLALMGAFYGLAGRQTPTRLAWTNFGVSNLGNLISLPLLALLLQGNTSVVPIMAAGEILLVLGMVIFGVAVLTVGGKPTRV</sequence>
<proteinExistence type="predicted"/>
<dbReference type="InterPro" id="IPR036927">
    <property type="entry name" value="Cyt_c_oxase-like_su1_sf"/>
</dbReference>
<feature type="transmembrane region" description="Helical" evidence="1">
    <location>
        <begin position="7"/>
        <end position="27"/>
    </location>
</feature>
<evidence type="ECO:0000256" key="1">
    <source>
        <dbReference type="SAM" id="Phobius"/>
    </source>
</evidence>
<evidence type="ECO:0000313" key="2">
    <source>
        <dbReference type="EMBL" id="MFD3264696.1"/>
    </source>
</evidence>
<feature type="transmembrane region" description="Helical" evidence="1">
    <location>
        <begin position="71"/>
        <end position="90"/>
    </location>
</feature>
<dbReference type="Proteomes" id="UP001598130">
    <property type="component" value="Unassembled WGS sequence"/>
</dbReference>
<protein>
    <recommendedName>
        <fullName evidence="4">Cytochrome-c oxidase</fullName>
    </recommendedName>
</protein>
<comment type="caution">
    <text evidence="2">The sequence shown here is derived from an EMBL/GenBank/DDBJ whole genome shotgun (WGS) entry which is preliminary data.</text>
</comment>
<keyword evidence="1" id="KW-1133">Transmembrane helix</keyword>
<evidence type="ECO:0008006" key="4">
    <source>
        <dbReference type="Google" id="ProtNLM"/>
    </source>
</evidence>
<reference evidence="2 3" key="1">
    <citation type="submission" date="2022-09" db="EMBL/GenBank/DDBJ databases">
        <title>New species of Phenylobacterium.</title>
        <authorList>
            <person name="Mieszkin S."/>
        </authorList>
    </citation>
    <scope>NUCLEOTIDE SEQUENCE [LARGE SCALE GENOMIC DNA]</scope>
    <source>
        <strain evidence="2 3">HK31-G</strain>
    </source>
</reference>
<dbReference type="RefSeq" id="WP_377370282.1">
    <property type="nucleotide sequence ID" value="NZ_JAOTJD010000021.1"/>
</dbReference>
<organism evidence="2 3">
    <name type="scientific">Phenylobacterium ferrooxidans</name>
    <dbReference type="NCBI Taxonomy" id="2982689"/>
    <lineage>
        <taxon>Bacteria</taxon>
        <taxon>Pseudomonadati</taxon>
        <taxon>Pseudomonadota</taxon>
        <taxon>Alphaproteobacteria</taxon>
        <taxon>Caulobacterales</taxon>
        <taxon>Caulobacteraceae</taxon>
        <taxon>Phenylobacterium</taxon>
    </lineage>
</organism>